<dbReference type="Pfam" id="PF12706">
    <property type="entry name" value="Lactamase_B_2"/>
    <property type="match status" value="1"/>
</dbReference>
<dbReference type="InterPro" id="IPR001279">
    <property type="entry name" value="Metallo-B-lactamas"/>
</dbReference>
<dbReference type="InterPro" id="IPR052533">
    <property type="entry name" value="WalJ/YycJ-like"/>
</dbReference>
<keyword evidence="3" id="KW-1185">Reference proteome</keyword>
<proteinExistence type="predicted"/>
<dbReference type="PANTHER" id="PTHR47619">
    <property type="entry name" value="METALLO-HYDROLASE YYCJ-RELATED"/>
    <property type="match status" value="1"/>
</dbReference>
<protein>
    <submittedName>
        <fullName evidence="2">MBL fold metallo-hydrolase</fullName>
    </submittedName>
</protein>
<sequence length="311" mass="34121">MTECERQLQEMALSIQEARREAGCDIKKAVPEPSLDAIPNLGGEARSGDCLVSMLASGSKGNSAYIRCGKTNILIDAGISCRRIEQGLKRYGCSLGDLDAVFITHEHSDHVGGITTLLKRTDMPVYTTAETWQAMGRKTEGFDHRFVRLTRRVALKDIEVTPFAISHDAARPVGYSLRHGDAKITLATDLGFISPDVAAAAAYADILVLEANHDEEMVRNGPYPYALQQRILGRWGHLSNKTAASFLASLPTKGLMRVLLAHRSEKNNTPSLALHTMRTVLSQYGRVVGQDILLRLACQDGSVRFQERSSD</sequence>
<evidence type="ECO:0000259" key="1">
    <source>
        <dbReference type="SMART" id="SM00849"/>
    </source>
</evidence>
<name>A0ABT1ST40_9FIRM</name>
<gene>
    <name evidence="2" type="ORF">NE675_07620</name>
</gene>
<dbReference type="SMART" id="SM00849">
    <property type="entry name" value="Lactamase_B"/>
    <property type="match status" value="1"/>
</dbReference>
<dbReference type="InterPro" id="IPR036866">
    <property type="entry name" value="RibonucZ/Hydroxyglut_hydro"/>
</dbReference>
<evidence type="ECO:0000313" key="2">
    <source>
        <dbReference type="EMBL" id="MCQ5342887.1"/>
    </source>
</evidence>
<feature type="domain" description="Metallo-beta-lactamase" evidence="1">
    <location>
        <begin position="60"/>
        <end position="237"/>
    </location>
</feature>
<organism evidence="2 3">
    <name type="scientific">Megasphaera massiliensis</name>
    <dbReference type="NCBI Taxonomy" id="1232428"/>
    <lineage>
        <taxon>Bacteria</taxon>
        <taxon>Bacillati</taxon>
        <taxon>Bacillota</taxon>
        <taxon>Negativicutes</taxon>
        <taxon>Veillonellales</taxon>
        <taxon>Veillonellaceae</taxon>
        <taxon>Megasphaera</taxon>
    </lineage>
</organism>
<comment type="caution">
    <text evidence="2">The sequence shown here is derived from an EMBL/GenBank/DDBJ whole genome shotgun (WGS) entry which is preliminary data.</text>
</comment>
<evidence type="ECO:0000313" key="3">
    <source>
        <dbReference type="Proteomes" id="UP001206692"/>
    </source>
</evidence>
<dbReference type="EMBL" id="JANGEW010000013">
    <property type="protein sequence ID" value="MCQ5342887.1"/>
    <property type="molecule type" value="Genomic_DNA"/>
</dbReference>
<dbReference type="RefSeq" id="WP_062412563.1">
    <property type="nucleotide sequence ID" value="NZ_JAJCIO010000016.1"/>
</dbReference>
<dbReference type="Proteomes" id="UP001206692">
    <property type="component" value="Unassembled WGS sequence"/>
</dbReference>
<accession>A0ABT1ST40</accession>
<reference evidence="2 3" key="1">
    <citation type="submission" date="2022-06" db="EMBL/GenBank/DDBJ databases">
        <title>Isolation of gut microbiota from human fecal samples.</title>
        <authorList>
            <person name="Pamer E.G."/>
            <person name="Barat B."/>
            <person name="Waligurski E."/>
            <person name="Medina S."/>
            <person name="Paddock L."/>
            <person name="Mostad J."/>
        </authorList>
    </citation>
    <scope>NUCLEOTIDE SEQUENCE [LARGE SCALE GENOMIC DNA]</scope>
    <source>
        <strain evidence="2 3">DFI.1.1</strain>
    </source>
</reference>
<dbReference type="Gene3D" id="3.60.15.10">
    <property type="entry name" value="Ribonuclease Z/Hydroxyacylglutathione hydrolase-like"/>
    <property type="match status" value="1"/>
</dbReference>
<dbReference type="SUPFAM" id="SSF56281">
    <property type="entry name" value="Metallo-hydrolase/oxidoreductase"/>
    <property type="match status" value="1"/>
</dbReference>
<dbReference type="PANTHER" id="PTHR47619:SF1">
    <property type="entry name" value="EXODEOXYRIBONUCLEASE WALJ"/>
    <property type="match status" value="1"/>
</dbReference>